<dbReference type="Proteomes" id="UP000215902">
    <property type="component" value="Unassembled WGS sequence"/>
</dbReference>
<evidence type="ECO:0000256" key="1">
    <source>
        <dbReference type="SAM" id="MobiDB-lite"/>
    </source>
</evidence>
<keyword evidence="2" id="KW-0812">Transmembrane</keyword>
<feature type="transmembrane region" description="Helical" evidence="2">
    <location>
        <begin position="475"/>
        <end position="494"/>
    </location>
</feature>
<feature type="transmembrane region" description="Helical" evidence="2">
    <location>
        <begin position="182"/>
        <end position="200"/>
    </location>
</feature>
<proteinExistence type="predicted"/>
<name>A0A267G8N8_9PLAT</name>
<feature type="transmembrane region" description="Helical" evidence="2">
    <location>
        <begin position="384"/>
        <end position="403"/>
    </location>
</feature>
<evidence type="ECO:0008006" key="5">
    <source>
        <dbReference type="Google" id="ProtNLM"/>
    </source>
</evidence>
<feature type="compositionally biased region" description="Acidic residues" evidence="1">
    <location>
        <begin position="595"/>
        <end position="605"/>
    </location>
</feature>
<feature type="transmembrane region" description="Helical" evidence="2">
    <location>
        <begin position="94"/>
        <end position="113"/>
    </location>
</feature>
<dbReference type="Gene3D" id="1.20.1250.20">
    <property type="entry name" value="MFS general substrate transporter like domains"/>
    <property type="match status" value="2"/>
</dbReference>
<evidence type="ECO:0000256" key="2">
    <source>
        <dbReference type="SAM" id="Phobius"/>
    </source>
</evidence>
<feature type="compositionally biased region" description="Basic residues" evidence="1">
    <location>
        <begin position="626"/>
        <end position="636"/>
    </location>
</feature>
<evidence type="ECO:0000313" key="4">
    <source>
        <dbReference type="Proteomes" id="UP000215902"/>
    </source>
</evidence>
<sequence length="644" mass="68637">MASKALQKATVANGNANGNNNNSNGCNGVKDEDAEAVPDVEAELLEFVPADGGLRAWLVCFTSFCTNGTIFSIINSFGIISDWLITTRGISKSVAGSIGSATIGCVFFFSFLGSIVMDRVGLRRCAFAGGLIAVCSFMASSFVPPENATVLFFTHSCLFGFGAALVYTPSLVILGHHFDKRLGLANGIVTLGSGVFSVVLSRSLKPLLLDRIGVHNTFRVYCGMAAFMLVYSFTWKPLRPVRHAELDHYLSQASLTERLAGVRAFLTKFLNVSIWRNRGFLIWIVGCPFALFGYFVPFMFLPNFVQERALELANLTLADIDTALAASASNATSAGAAEAAAAILAVQEQAQTDSAVLLICINVASGVCRIVTGRLADFRCVNRVRLQQAAFCILGVSICLFPLCSHRVPMILLALLFGACDGTFVCMIGPIAFDLVGPTGASQAIGFLLQMISIPTTTGPLITGYINDCTGRWDLPFYISGASPIIGSLVMFFIPPTKQAYPAATVAEDFDQMTKSNLDIQAYDEALTDPDGIWQKAPSVMSLTRSNASLAASGGNIVAGHLRRRRLNTSETSGTAVAISETAPLTSPEALSADELTEAAGDEAAAEAAPGSSPPSSPQSPCDRRRTARPLRRSRFGSRQFEIL</sequence>
<feature type="transmembrane region" description="Helical" evidence="2">
    <location>
        <begin position="280"/>
        <end position="300"/>
    </location>
</feature>
<dbReference type="EMBL" id="NIVC01000475">
    <property type="protein sequence ID" value="PAA82378.1"/>
    <property type="molecule type" value="Genomic_DNA"/>
</dbReference>
<dbReference type="STRING" id="282301.A0A267G8N8"/>
<feature type="transmembrane region" description="Helical" evidence="2">
    <location>
        <begin position="54"/>
        <end position="74"/>
    </location>
</feature>
<evidence type="ECO:0000313" key="3">
    <source>
        <dbReference type="EMBL" id="PAA82378.1"/>
    </source>
</evidence>
<dbReference type="InterPro" id="IPR050327">
    <property type="entry name" value="Proton-linked_MCT"/>
</dbReference>
<keyword evidence="4" id="KW-1185">Reference proteome</keyword>
<dbReference type="PANTHER" id="PTHR11360:SF312">
    <property type="entry name" value="KARMOISIN, ISOFORM B"/>
    <property type="match status" value="1"/>
</dbReference>
<organism evidence="3 4">
    <name type="scientific">Macrostomum lignano</name>
    <dbReference type="NCBI Taxonomy" id="282301"/>
    <lineage>
        <taxon>Eukaryota</taxon>
        <taxon>Metazoa</taxon>
        <taxon>Spiralia</taxon>
        <taxon>Lophotrochozoa</taxon>
        <taxon>Platyhelminthes</taxon>
        <taxon>Rhabditophora</taxon>
        <taxon>Macrostomorpha</taxon>
        <taxon>Macrostomida</taxon>
        <taxon>Macrostomidae</taxon>
        <taxon>Macrostomum</taxon>
    </lineage>
</organism>
<protein>
    <recommendedName>
        <fullName evidence="5">Major facilitator superfamily (MFS) profile domain-containing protein</fullName>
    </recommendedName>
</protein>
<feature type="transmembrane region" description="Helical" evidence="2">
    <location>
        <begin position="445"/>
        <end position="463"/>
    </location>
</feature>
<keyword evidence="2" id="KW-0472">Membrane</keyword>
<reference evidence="3 4" key="1">
    <citation type="submission" date="2017-06" db="EMBL/GenBank/DDBJ databases">
        <title>A platform for efficient transgenesis in Macrostomum lignano, a flatworm model organism for stem cell research.</title>
        <authorList>
            <person name="Berezikov E."/>
        </authorList>
    </citation>
    <scope>NUCLEOTIDE SEQUENCE [LARGE SCALE GENOMIC DNA]</scope>
    <source>
        <strain evidence="3">DV1</strain>
        <tissue evidence="3">Whole organism</tissue>
    </source>
</reference>
<dbReference type="GO" id="GO:0022857">
    <property type="term" value="F:transmembrane transporter activity"/>
    <property type="evidence" value="ECO:0007669"/>
    <property type="project" value="InterPro"/>
</dbReference>
<dbReference type="SUPFAM" id="SSF103473">
    <property type="entry name" value="MFS general substrate transporter"/>
    <property type="match status" value="1"/>
</dbReference>
<dbReference type="InterPro" id="IPR011701">
    <property type="entry name" value="MFS"/>
</dbReference>
<comment type="caution">
    <text evidence="3">The sequence shown here is derived from an EMBL/GenBank/DDBJ whole genome shotgun (WGS) entry which is preliminary data.</text>
</comment>
<feature type="transmembrane region" description="Helical" evidence="2">
    <location>
        <begin position="409"/>
        <end position="433"/>
    </location>
</feature>
<dbReference type="AlphaFoldDB" id="A0A267G8N8"/>
<feature type="transmembrane region" description="Helical" evidence="2">
    <location>
        <begin position="125"/>
        <end position="144"/>
    </location>
</feature>
<keyword evidence="2" id="KW-1133">Transmembrane helix</keyword>
<feature type="region of interest" description="Disordered" evidence="1">
    <location>
        <begin position="568"/>
        <end position="644"/>
    </location>
</feature>
<feature type="transmembrane region" description="Helical" evidence="2">
    <location>
        <begin position="150"/>
        <end position="175"/>
    </location>
</feature>
<dbReference type="PANTHER" id="PTHR11360">
    <property type="entry name" value="MONOCARBOXYLATE TRANSPORTER"/>
    <property type="match status" value="1"/>
</dbReference>
<gene>
    <name evidence="3" type="ORF">BOX15_Mlig033110g3</name>
</gene>
<feature type="transmembrane region" description="Helical" evidence="2">
    <location>
        <begin position="212"/>
        <end position="233"/>
    </location>
</feature>
<accession>A0A267G8N8</accession>
<dbReference type="OrthoDB" id="6499973at2759"/>
<dbReference type="Pfam" id="PF07690">
    <property type="entry name" value="MFS_1"/>
    <property type="match status" value="2"/>
</dbReference>
<dbReference type="InterPro" id="IPR036259">
    <property type="entry name" value="MFS_trans_sf"/>
</dbReference>